<comment type="caution">
    <text evidence="7">The sequence shown here is derived from an EMBL/GenBank/DDBJ whole genome shotgun (WGS) entry which is preliminary data.</text>
</comment>
<dbReference type="InterPro" id="IPR010987">
    <property type="entry name" value="Glutathione-S-Trfase_C-like"/>
</dbReference>
<evidence type="ECO:0000259" key="5">
    <source>
        <dbReference type="PROSITE" id="PS50404"/>
    </source>
</evidence>
<dbReference type="InterPro" id="IPR045073">
    <property type="entry name" value="Omega/Tau-like"/>
</dbReference>
<comment type="catalytic activity">
    <reaction evidence="4">
        <text>RX + glutathione = an S-substituted glutathione + a halide anion + H(+)</text>
        <dbReference type="Rhea" id="RHEA:16437"/>
        <dbReference type="ChEBI" id="CHEBI:15378"/>
        <dbReference type="ChEBI" id="CHEBI:16042"/>
        <dbReference type="ChEBI" id="CHEBI:17792"/>
        <dbReference type="ChEBI" id="CHEBI:57925"/>
        <dbReference type="ChEBI" id="CHEBI:90779"/>
        <dbReference type="EC" id="2.5.1.18"/>
    </reaction>
</comment>
<dbReference type="SUPFAM" id="SSF47616">
    <property type="entry name" value="GST C-terminal domain-like"/>
    <property type="match status" value="1"/>
</dbReference>
<comment type="similarity">
    <text evidence="3">Belongs to the GST superfamily. Tau family.</text>
</comment>
<gene>
    <name evidence="7" type="primary">GSTU17</name>
    <name evidence="7" type="ORF">KSP39_PZI007646</name>
</gene>
<dbReference type="InterPro" id="IPR036249">
    <property type="entry name" value="Thioredoxin-like_sf"/>
</dbReference>
<dbReference type="InterPro" id="IPR045074">
    <property type="entry name" value="GST_C_Tau"/>
</dbReference>
<sequence>MVVEDEVVKLIGSWASPYVARARIALNLKGIPYEFLQEVFGKKSDLLLKSNPVHKKIPVLIHAGKPICESLIIVEYIDEVWPASGPPFLPSDSYERAVARFWAAYIDDKLAPPIRLFLGHTDEESEKDAKDQIFAALLQLEEAFVESSSGKSFFGGDNIGFVDIVLGSYIPWLKAMDKIAGIKFLDEEKIPRLVEWAECFCSASVSRDVLPQTEEVVEFNKAIRAFRRPSADASSSPK</sequence>
<dbReference type="EMBL" id="JBBWWQ010000006">
    <property type="protein sequence ID" value="KAK8945171.1"/>
    <property type="molecule type" value="Genomic_DNA"/>
</dbReference>
<dbReference type="GO" id="GO:0005737">
    <property type="term" value="C:cytoplasm"/>
    <property type="evidence" value="ECO:0007669"/>
    <property type="project" value="TreeGrafter"/>
</dbReference>
<dbReference type="PANTHER" id="PTHR11260">
    <property type="entry name" value="GLUTATHIONE S-TRANSFERASE, GST, SUPERFAMILY, GST DOMAIN CONTAINING"/>
    <property type="match status" value="1"/>
</dbReference>
<dbReference type="SFLD" id="SFLDG00358">
    <property type="entry name" value="Main_(cytGST)"/>
    <property type="match status" value="1"/>
</dbReference>
<reference evidence="7 8" key="1">
    <citation type="journal article" date="2022" name="Nat. Plants">
        <title>Genomes of leafy and leafless Platanthera orchids illuminate the evolution of mycoheterotrophy.</title>
        <authorList>
            <person name="Li M.H."/>
            <person name="Liu K.W."/>
            <person name="Li Z."/>
            <person name="Lu H.C."/>
            <person name="Ye Q.L."/>
            <person name="Zhang D."/>
            <person name="Wang J.Y."/>
            <person name="Li Y.F."/>
            <person name="Zhong Z.M."/>
            <person name="Liu X."/>
            <person name="Yu X."/>
            <person name="Liu D.K."/>
            <person name="Tu X.D."/>
            <person name="Liu B."/>
            <person name="Hao Y."/>
            <person name="Liao X.Y."/>
            <person name="Jiang Y.T."/>
            <person name="Sun W.H."/>
            <person name="Chen J."/>
            <person name="Chen Y.Q."/>
            <person name="Ai Y."/>
            <person name="Zhai J.W."/>
            <person name="Wu S.S."/>
            <person name="Zhou Z."/>
            <person name="Hsiao Y.Y."/>
            <person name="Wu W.L."/>
            <person name="Chen Y.Y."/>
            <person name="Lin Y.F."/>
            <person name="Hsu J.L."/>
            <person name="Li C.Y."/>
            <person name="Wang Z.W."/>
            <person name="Zhao X."/>
            <person name="Zhong W.Y."/>
            <person name="Ma X.K."/>
            <person name="Ma L."/>
            <person name="Huang J."/>
            <person name="Chen G.Z."/>
            <person name="Huang M.Z."/>
            <person name="Huang L."/>
            <person name="Peng D.H."/>
            <person name="Luo Y.B."/>
            <person name="Zou S.Q."/>
            <person name="Chen S.P."/>
            <person name="Lan S."/>
            <person name="Tsai W.C."/>
            <person name="Van de Peer Y."/>
            <person name="Liu Z.J."/>
        </authorList>
    </citation>
    <scope>NUCLEOTIDE SEQUENCE [LARGE SCALE GENOMIC DNA]</scope>
    <source>
        <strain evidence="7">Lor287</strain>
    </source>
</reference>
<dbReference type="GO" id="GO:0004364">
    <property type="term" value="F:glutathione transferase activity"/>
    <property type="evidence" value="ECO:0007669"/>
    <property type="project" value="UniProtKB-EC"/>
</dbReference>
<keyword evidence="2" id="KW-0808">Transferase</keyword>
<evidence type="ECO:0000256" key="1">
    <source>
        <dbReference type="ARBA" id="ARBA00012452"/>
    </source>
</evidence>
<dbReference type="CDD" id="cd03058">
    <property type="entry name" value="GST_N_Tau"/>
    <property type="match status" value="1"/>
</dbReference>
<proteinExistence type="inferred from homology"/>
<dbReference type="EC" id="2.5.1.18" evidence="1"/>
<dbReference type="GO" id="GO:0006749">
    <property type="term" value="P:glutathione metabolic process"/>
    <property type="evidence" value="ECO:0007669"/>
    <property type="project" value="InterPro"/>
</dbReference>
<dbReference type="InterPro" id="IPR004045">
    <property type="entry name" value="Glutathione_S-Trfase_N"/>
</dbReference>
<dbReference type="FunFam" id="1.20.1050.10:FF:000016">
    <property type="entry name" value="Glutathione S-transferase U9"/>
    <property type="match status" value="1"/>
</dbReference>
<dbReference type="SFLD" id="SFLDG01152">
    <property type="entry name" value="Main.3:_Omega-_and_Tau-like"/>
    <property type="match status" value="1"/>
</dbReference>
<dbReference type="InterPro" id="IPR004046">
    <property type="entry name" value="GST_C"/>
</dbReference>
<dbReference type="SFLD" id="SFLDS00019">
    <property type="entry name" value="Glutathione_Transferase_(cytos"/>
    <property type="match status" value="1"/>
</dbReference>
<protein>
    <recommendedName>
        <fullName evidence="1">glutathione transferase</fullName>
        <ecNumber evidence="1">2.5.1.18</ecNumber>
    </recommendedName>
</protein>
<feature type="domain" description="GST C-terminal" evidence="6">
    <location>
        <begin position="92"/>
        <end position="219"/>
    </location>
</feature>
<dbReference type="InterPro" id="IPR036282">
    <property type="entry name" value="Glutathione-S-Trfase_C_sf"/>
</dbReference>
<keyword evidence="8" id="KW-1185">Reference proteome</keyword>
<dbReference type="PROSITE" id="PS50405">
    <property type="entry name" value="GST_CTER"/>
    <property type="match status" value="1"/>
</dbReference>
<dbReference type="InterPro" id="IPR040079">
    <property type="entry name" value="Glutathione_S-Trfase"/>
</dbReference>
<dbReference type="CDD" id="cd03185">
    <property type="entry name" value="GST_C_Tau"/>
    <property type="match status" value="1"/>
</dbReference>
<evidence type="ECO:0000256" key="3">
    <source>
        <dbReference type="ARBA" id="ARBA00025743"/>
    </source>
</evidence>
<dbReference type="PANTHER" id="PTHR11260:SF788">
    <property type="entry name" value="GLUTATHIONE TRANSFERASE"/>
    <property type="match status" value="1"/>
</dbReference>
<evidence type="ECO:0000313" key="8">
    <source>
        <dbReference type="Proteomes" id="UP001418222"/>
    </source>
</evidence>
<evidence type="ECO:0000259" key="6">
    <source>
        <dbReference type="PROSITE" id="PS50405"/>
    </source>
</evidence>
<accession>A0AAP0G942</accession>
<dbReference type="Pfam" id="PF02798">
    <property type="entry name" value="GST_N"/>
    <property type="match status" value="1"/>
</dbReference>
<dbReference type="Proteomes" id="UP001418222">
    <property type="component" value="Unassembled WGS sequence"/>
</dbReference>
<dbReference type="FunFam" id="3.40.30.10:FF:000044">
    <property type="entry name" value="Glutathione S-transferase GSTU6"/>
    <property type="match status" value="1"/>
</dbReference>
<dbReference type="PROSITE" id="PS50404">
    <property type="entry name" value="GST_NTER"/>
    <property type="match status" value="1"/>
</dbReference>
<feature type="domain" description="GST N-terminal" evidence="5">
    <location>
        <begin position="6"/>
        <end position="85"/>
    </location>
</feature>
<evidence type="ECO:0000313" key="7">
    <source>
        <dbReference type="EMBL" id="KAK8945171.1"/>
    </source>
</evidence>
<name>A0AAP0G942_9ASPA</name>
<dbReference type="AlphaFoldDB" id="A0AAP0G942"/>
<evidence type="ECO:0000256" key="4">
    <source>
        <dbReference type="ARBA" id="ARBA00047960"/>
    </source>
</evidence>
<dbReference type="Gene3D" id="3.40.30.10">
    <property type="entry name" value="Glutaredoxin"/>
    <property type="match status" value="1"/>
</dbReference>
<dbReference type="Gene3D" id="1.20.1050.10">
    <property type="match status" value="1"/>
</dbReference>
<organism evidence="7 8">
    <name type="scientific">Platanthera zijinensis</name>
    <dbReference type="NCBI Taxonomy" id="2320716"/>
    <lineage>
        <taxon>Eukaryota</taxon>
        <taxon>Viridiplantae</taxon>
        <taxon>Streptophyta</taxon>
        <taxon>Embryophyta</taxon>
        <taxon>Tracheophyta</taxon>
        <taxon>Spermatophyta</taxon>
        <taxon>Magnoliopsida</taxon>
        <taxon>Liliopsida</taxon>
        <taxon>Asparagales</taxon>
        <taxon>Orchidaceae</taxon>
        <taxon>Orchidoideae</taxon>
        <taxon>Orchideae</taxon>
        <taxon>Orchidinae</taxon>
        <taxon>Platanthera</taxon>
    </lineage>
</organism>
<evidence type="ECO:0000256" key="2">
    <source>
        <dbReference type="ARBA" id="ARBA00022679"/>
    </source>
</evidence>
<dbReference type="SUPFAM" id="SSF52833">
    <property type="entry name" value="Thioredoxin-like"/>
    <property type="match status" value="1"/>
</dbReference>
<dbReference type="Pfam" id="PF00043">
    <property type="entry name" value="GST_C"/>
    <property type="match status" value="1"/>
</dbReference>
<dbReference type="GO" id="GO:0009407">
    <property type="term" value="P:toxin catabolic process"/>
    <property type="evidence" value="ECO:0007669"/>
    <property type="project" value="UniProtKB-ARBA"/>
</dbReference>